<keyword evidence="1" id="KW-0472">Membrane</keyword>
<comment type="caution">
    <text evidence="3">The sequence shown here is derived from an EMBL/GenBank/DDBJ whole genome shotgun (WGS) entry which is preliminary data.</text>
</comment>
<evidence type="ECO:0000313" key="4">
    <source>
        <dbReference type="Proteomes" id="UP000298030"/>
    </source>
</evidence>
<proteinExistence type="predicted"/>
<feature type="domain" description="DUF6533" evidence="2">
    <location>
        <begin position="23"/>
        <end position="68"/>
    </location>
</feature>
<dbReference type="AlphaFoldDB" id="A0A4Y7T353"/>
<gene>
    <name evidence="3" type="ORF">FA13DRAFT_1775838</name>
</gene>
<keyword evidence="4" id="KW-1185">Reference proteome</keyword>
<accession>A0A4Y7T353</accession>
<evidence type="ECO:0000313" key="3">
    <source>
        <dbReference type="EMBL" id="TEB28606.1"/>
    </source>
</evidence>
<dbReference type="InterPro" id="IPR045340">
    <property type="entry name" value="DUF6533"/>
</dbReference>
<reference evidence="3 4" key="1">
    <citation type="journal article" date="2019" name="Nat. Ecol. Evol.">
        <title>Megaphylogeny resolves global patterns of mushroom evolution.</title>
        <authorList>
            <person name="Varga T."/>
            <person name="Krizsan K."/>
            <person name="Foldi C."/>
            <person name="Dima B."/>
            <person name="Sanchez-Garcia M."/>
            <person name="Sanchez-Ramirez S."/>
            <person name="Szollosi G.J."/>
            <person name="Szarkandi J.G."/>
            <person name="Papp V."/>
            <person name="Albert L."/>
            <person name="Andreopoulos W."/>
            <person name="Angelini C."/>
            <person name="Antonin V."/>
            <person name="Barry K.W."/>
            <person name="Bougher N.L."/>
            <person name="Buchanan P."/>
            <person name="Buyck B."/>
            <person name="Bense V."/>
            <person name="Catcheside P."/>
            <person name="Chovatia M."/>
            <person name="Cooper J."/>
            <person name="Damon W."/>
            <person name="Desjardin D."/>
            <person name="Finy P."/>
            <person name="Geml J."/>
            <person name="Haridas S."/>
            <person name="Hughes K."/>
            <person name="Justo A."/>
            <person name="Karasinski D."/>
            <person name="Kautmanova I."/>
            <person name="Kiss B."/>
            <person name="Kocsube S."/>
            <person name="Kotiranta H."/>
            <person name="LaButti K.M."/>
            <person name="Lechner B.E."/>
            <person name="Liimatainen K."/>
            <person name="Lipzen A."/>
            <person name="Lukacs Z."/>
            <person name="Mihaltcheva S."/>
            <person name="Morgado L.N."/>
            <person name="Niskanen T."/>
            <person name="Noordeloos M.E."/>
            <person name="Ohm R.A."/>
            <person name="Ortiz-Santana B."/>
            <person name="Ovrebo C."/>
            <person name="Racz N."/>
            <person name="Riley R."/>
            <person name="Savchenko A."/>
            <person name="Shiryaev A."/>
            <person name="Soop K."/>
            <person name="Spirin V."/>
            <person name="Szebenyi C."/>
            <person name="Tomsovsky M."/>
            <person name="Tulloss R.E."/>
            <person name="Uehling J."/>
            <person name="Grigoriev I.V."/>
            <person name="Vagvolgyi C."/>
            <person name="Papp T."/>
            <person name="Martin F.M."/>
            <person name="Miettinen O."/>
            <person name="Hibbett D.S."/>
            <person name="Nagy L.G."/>
        </authorList>
    </citation>
    <scope>NUCLEOTIDE SEQUENCE [LARGE SCALE GENOMIC DNA]</scope>
    <source>
        <strain evidence="3 4">FP101781</strain>
    </source>
</reference>
<evidence type="ECO:0000259" key="2">
    <source>
        <dbReference type="Pfam" id="PF20151"/>
    </source>
</evidence>
<dbReference type="Proteomes" id="UP000298030">
    <property type="component" value="Unassembled WGS sequence"/>
</dbReference>
<dbReference type="EMBL" id="QPFP01000031">
    <property type="protein sequence ID" value="TEB28606.1"/>
    <property type="molecule type" value="Genomic_DNA"/>
</dbReference>
<evidence type="ECO:0000256" key="1">
    <source>
        <dbReference type="SAM" id="Phobius"/>
    </source>
</evidence>
<name>A0A4Y7T353_COPMI</name>
<keyword evidence="1" id="KW-1133">Transmembrane helix</keyword>
<feature type="transmembrane region" description="Helical" evidence="1">
    <location>
        <begin position="81"/>
        <end position="99"/>
    </location>
</feature>
<protein>
    <recommendedName>
        <fullName evidence="2">DUF6533 domain-containing protein</fullName>
    </recommendedName>
</protein>
<dbReference type="Pfam" id="PF20151">
    <property type="entry name" value="DUF6533"/>
    <property type="match status" value="1"/>
</dbReference>
<organism evidence="3 4">
    <name type="scientific">Coprinellus micaceus</name>
    <name type="common">Glistening ink-cap mushroom</name>
    <name type="synonym">Coprinus micaceus</name>
    <dbReference type="NCBI Taxonomy" id="71717"/>
    <lineage>
        <taxon>Eukaryota</taxon>
        <taxon>Fungi</taxon>
        <taxon>Dikarya</taxon>
        <taxon>Basidiomycota</taxon>
        <taxon>Agaricomycotina</taxon>
        <taxon>Agaricomycetes</taxon>
        <taxon>Agaricomycetidae</taxon>
        <taxon>Agaricales</taxon>
        <taxon>Agaricineae</taxon>
        <taxon>Psathyrellaceae</taxon>
        <taxon>Coprinellus</taxon>
    </lineage>
</organism>
<feature type="transmembrane region" description="Helical" evidence="1">
    <location>
        <begin position="190"/>
        <end position="209"/>
    </location>
</feature>
<keyword evidence="1" id="KW-0812">Transmembrane</keyword>
<sequence>MAPSAEQIQALADAVAAWRMQEYTYISFYCFYVYYVLTTMAEEVSIIFPQRWNRGKMLYATIRYGTILYIALQLIRDYRNYFVISPGACKAVLITYTAVHWVTYVASDFSLALCLSALLQTRAIYLAGIVILSCGNRLSTGIFNLISDFQYAAEPVSLLDADLGYPCYAGNTEEVMENTVFNLGRNVRSYVNLVATACLALLGIVTLVARYKGQGSHLLQVIRRDGGIHFLSLVAIRVVSATLWTPGVVPVAELYSNPALLAYIIIPILSQRLLINMRKVDYMGSEPVASKLLFAPPAPGSEDDLEDDFGSLEMAQDSGLRQRGSTGEGPRGERWTCGLVVSKLEYLNMYEAYLLISTLVQSQRSVEARNARNHVNGIAHDLNTPWDVDHVVFCPQSRMKNSLGFVLVQIITPASPNMPRASFILRFLEGNCVGPPPESCLRGHIQPLFSSSDVSPLPLLDYVNIDIVSV</sequence>
<feature type="transmembrane region" description="Helical" evidence="1">
    <location>
        <begin position="230"/>
        <end position="249"/>
    </location>
</feature>
<feature type="transmembrane region" description="Helical" evidence="1">
    <location>
        <begin position="255"/>
        <end position="275"/>
    </location>
</feature>
<feature type="transmembrane region" description="Helical" evidence="1">
    <location>
        <begin position="57"/>
        <end position="75"/>
    </location>
</feature>
<feature type="transmembrane region" description="Helical" evidence="1">
    <location>
        <begin position="26"/>
        <end position="48"/>
    </location>
</feature>